<evidence type="ECO:0000256" key="1">
    <source>
        <dbReference type="ARBA" id="ARBA00022679"/>
    </source>
</evidence>
<dbReference type="PANTHER" id="PTHR43877">
    <property type="entry name" value="AMINOALKYLPHOSPHONATE N-ACETYLTRANSFERASE-RELATED-RELATED"/>
    <property type="match status" value="1"/>
</dbReference>
<sequence>MHNASLIRPASPADAPGIAQVHVESWRSTYPGMLPDRYLIGLSTATHEKRWRSLLSGSAPPRGRRTFVAQETGGRIIGFASCGPQRTGLPGYGGEFYALYLLDHAQGQGIGRRFLAVMAQHLLVAGTQAALVWVLRDNPSRYFYERLGGDLLAEQPIGFAGTKLMEVAYGWTDLVPLARLAADPRVGG</sequence>
<keyword evidence="5" id="KW-1185">Reference proteome</keyword>
<accession>A0A255YX95</accession>
<evidence type="ECO:0000256" key="2">
    <source>
        <dbReference type="ARBA" id="ARBA00023315"/>
    </source>
</evidence>
<dbReference type="InterPro" id="IPR013653">
    <property type="entry name" value="GCN5-like_dom"/>
</dbReference>
<evidence type="ECO:0000313" key="5">
    <source>
        <dbReference type="Proteomes" id="UP000216998"/>
    </source>
</evidence>
<comment type="caution">
    <text evidence="4">The sequence shown here is derived from an EMBL/GenBank/DDBJ whole genome shotgun (WGS) entry which is preliminary data.</text>
</comment>
<dbReference type="Gene3D" id="3.40.630.30">
    <property type="match status" value="1"/>
</dbReference>
<dbReference type="SUPFAM" id="SSF55729">
    <property type="entry name" value="Acyl-CoA N-acyltransferases (Nat)"/>
    <property type="match status" value="1"/>
</dbReference>
<dbReference type="Proteomes" id="UP000216998">
    <property type="component" value="Unassembled WGS sequence"/>
</dbReference>
<dbReference type="OrthoDB" id="9799154at2"/>
<proteinExistence type="predicted"/>
<dbReference type="InterPro" id="IPR000182">
    <property type="entry name" value="GNAT_dom"/>
</dbReference>
<dbReference type="EMBL" id="NOXU01000030">
    <property type="protein sequence ID" value="OYQ33832.1"/>
    <property type="molecule type" value="Genomic_DNA"/>
</dbReference>
<dbReference type="GO" id="GO:0016747">
    <property type="term" value="F:acyltransferase activity, transferring groups other than amino-acyl groups"/>
    <property type="evidence" value="ECO:0007669"/>
    <property type="project" value="InterPro"/>
</dbReference>
<keyword evidence="1 4" id="KW-0808">Transferase</keyword>
<organism evidence="4 5">
    <name type="scientific">Niveispirillum lacus</name>
    <dbReference type="NCBI Taxonomy" id="1981099"/>
    <lineage>
        <taxon>Bacteria</taxon>
        <taxon>Pseudomonadati</taxon>
        <taxon>Pseudomonadota</taxon>
        <taxon>Alphaproteobacteria</taxon>
        <taxon>Rhodospirillales</taxon>
        <taxon>Azospirillaceae</taxon>
        <taxon>Niveispirillum</taxon>
    </lineage>
</organism>
<feature type="domain" description="N-acetyltransferase" evidence="3">
    <location>
        <begin position="5"/>
        <end position="182"/>
    </location>
</feature>
<gene>
    <name evidence="4" type="ORF">CHU95_14710</name>
</gene>
<evidence type="ECO:0000313" key="4">
    <source>
        <dbReference type="EMBL" id="OYQ33832.1"/>
    </source>
</evidence>
<dbReference type="CDD" id="cd04301">
    <property type="entry name" value="NAT_SF"/>
    <property type="match status" value="1"/>
</dbReference>
<reference evidence="4 5" key="1">
    <citation type="submission" date="2017-07" db="EMBL/GenBank/DDBJ databases">
        <title>Niveispirillum cyanobacteriorum sp. nov., isolated from cyanobacterial aggregates in a eutrophic lake.</title>
        <authorList>
            <person name="Cai H."/>
        </authorList>
    </citation>
    <scope>NUCLEOTIDE SEQUENCE [LARGE SCALE GENOMIC DNA]</scope>
    <source>
        <strain evidence="5">TH1-14</strain>
    </source>
</reference>
<evidence type="ECO:0000259" key="3">
    <source>
        <dbReference type="PROSITE" id="PS51186"/>
    </source>
</evidence>
<keyword evidence="2" id="KW-0012">Acyltransferase</keyword>
<name>A0A255YX95_9PROT</name>
<dbReference type="PROSITE" id="PS51186">
    <property type="entry name" value="GNAT"/>
    <property type="match status" value="1"/>
</dbReference>
<dbReference type="InterPro" id="IPR050832">
    <property type="entry name" value="Bact_Acetyltransf"/>
</dbReference>
<dbReference type="Pfam" id="PF08445">
    <property type="entry name" value="FR47"/>
    <property type="match status" value="1"/>
</dbReference>
<dbReference type="AlphaFoldDB" id="A0A255YX95"/>
<dbReference type="InterPro" id="IPR016181">
    <property type="entry name" value="Acyl_CoA_acyltransferase"/>
</dbReference>
<protein>
    <submittedName>
        <fullName evidence="4">GNAT family N-acetyltransferase</fullName>
    </submittedName>
</protein>